<accession>A0A4R2LA04</accession>
<dbReference type="RefSeq" id="WP_243662560.1">
    <property type="nucleotide sequence ID" value="NZ_SLWY01000005.1"/>
</dbReference>
<dbReference type="GO" id="GO:0005886">
    <property type="term" value="C:plasma membrane"/>
    <property type="evidence" value="ECO:0007669"/>
    <property type="project" value="UniProtKB-SubCell"/>
</dbReference>
<keyword evidence="5 6" id="KW-0472">Membrane</keyword>
<evidence type="ECO:0000256" key="6">
    <source>
        <dbReference type="RuleBase" id="RU363041"/>
    </source>
</evidence>
<organism evidence="7 8">
    <name type="scientific">Plasticicumulans lactativorans</name>
    <dbReference type="NCBI Taxonomy" id="1133106"/>
    <lineage>
        <taxon>Bacteria</taxon>
        <taxon>Pseudomonadati</taxon>
        <taxon>Pseudomonadota</taxon>
        <taxon>Gammaproteobacteria</taxon>
        <taxon>Candidatus Competibacteraceae</taxon>
        <taxon>Plasticicumulans</taxon>
    </lineage>
</organism>
<feature type="transmembrane region" description="Helical" evidence="6">
    <location>
        <begin position="49"/>
        <end position="68"/>
    </location>
</feature>
<evidence type="ECO:0000256" key="3">
    <source>
        <dbReference type="ARBA" id="ARBA00022692"/>
    </source>
</evidence>
<keyword evidence="6" id="KW-1003">Cell membrane</keyword>
<feature type="transmembrane region" description="Helical" evidence="6">
    <location>
        <begin position="12"/>
        <end position="42"/>
    </location>
</feature>
<comment type="similarity">
    <text evidence="2 6">Belongs to the 4-toluene sulfonate uptake permease (TSUP) (TC 2.A.102) family.</text>
</comment>
<feature type="transmembrane region" description="Helical" evidence="6">
    <location>
        <begin position="179"/>
        <end position="201"/>
    </location>
</feature>
<name>A0A4R2LA04_9GAMM</name>
<gene>
    <name evidence="7" type="ORF">EV699_10519</name>
</gene>
<comment type="caution">
    <text evidence="7">The sequence shown here is derived from an EMBL/GenBank/DDBJ whole genome shotgun (WGS) entry which is preliminary data.</text>
</comment>
<feature type="transmembrane region" description="Helical" evidence="6">
    <location>
        <begin position="143"/>
        <end position="167"/>
    </location>
</feature>
<keyword evidence="8" id="KW-1185">Reference proteome</keyword>
<evidence type="ECO:0000313" key="7">
    <source>
        <dbReference type="EMBL" id="TCO82237.1"/>
    </source>
</evidence>
<dbReference type="PANTHER" id="PTHR43483">
    <property type="entry name" value="MEMBRANE TRANSPORTER PROTEIN HI_0806-RELATED"/>
    <property type="match status" value="1"/>
</dbReference>
<dbReference type="InterPro" id="IPR002781">
    <property type="entry name" value="TM_pro_TauE-like"/>
</dbReference>
<feature type="transmembrane region" description="Helical" evidence="6">
    <location>
        <begin position="221"/>
        <end position="240"/>
    </location>
</feature>
<feature type="transmembrane region" description="Helical" evidence="6">
    <location>
        <begin position="247"/>
        <end position="265"/>
    </location>
</feature>
<proteinExistence type="inferred from homology"/>
<evidence type="ECO:0000313" key="8">
    <source>
        <dbReference type="Proteomes" id="UP000295765"/>
    </source>
</evidence>
<evidence type="ECO:0000256" key="5">
    <source>
        <dbReference type="ARBA" id="ARBA00023136"/>
    </source>
</evidence>
<comment type="subcellular location">
    <subcellularLocation>
        <location evidence="6">Cell membrane</location>
        <topology evidence="6">Multi-pass membrane protein</topology>
    </subcellularLocation>
    <subcellularLocation>
        <location evidence="1">Membrane</location>
        <topology evidence="1">Multi-pass membrane protein</topology>
    </subcellularLocation>
</comment>
<keyword evidence="4 6" id="KW-1133">Transmembrane helix</keyword>
<dbReference type="Proteomes" id="UP000295765">
    <property type="component" value="Unassembled WGS sequence"/>
</dbReference>
<feature type="transmembrane region" description="Helical" evidence="6">
    <location>
        <begin position="113"/>
        <end position="131"/>
    </location>
</feature>
<dbReference type="PANTHER" id="PTHR43483:SF3">
    <property type="entry name" value="MEMBRANE TRANSPORTER PROTEIN HI_0806-RELATED"/>
    <property type="match status" value="1"/>
</dbReference>
<dbReference type="AlphaFoldDB" id="A0A4R2LA04"/>
<evidence type="ECO:0000256" key="4">
    <source>
        <dbReference type="ARBA" id="ARBA00022989"/>
    </source>
</evidence>
<keyword evidence="3 6" id="KW-0812">Transmembrane</keyword>
<dbReference type="Pfam" id="PF01925">
    <property type="entry name" value="TauE"/>
    <property type="match status" value="1"/>
</dbReference>
<evidence type="ECO:0000256" key="1">
    <source>
        <dbReference type="ARBA" id="ARBA00004141"/>
    </source>
</evidence>
<reference evidence="7 8" key="1">
    <citation type="submission" date="2019-03" db="EMBL/GenBank/DDBJ databases">
        <title>Genomic Encyclopedia of Type Strains, Phase IV (KMG-IV): sequencing the most valuable type-strain genomes for metagenomic binning, comparative biology and taxonomic classification.</title>
        <authorList>
            <person name="Goeker M."/>
        </authorList>
    </citation>
    <scope>NUCLEOTIDE SEQUENCE [LARGE SCALE GENOMIC DNA]</scope>
    <source>
        <strain evidence="7 8">DSM 25287</strain>
    </source>
</reference>
<dbReference type="EMBL" id="SLWY01000005">
    <property type="protein sequence ID" value="TCO82237.1"/>
    <property type="molecule type" value="Genomic_DNA"/>
</dbReference>
<evidence type="ECO:0000256" key="2">
    <source>
        <dbReference type="ARBA" id="ARBA00009142"/>
    </source>
</evidence>
<protein>
    <recommendedName>
        <fullName evidence="6">Probable membrane transporter protein</fullName>
    </recommendedName>
</protein>
<sequence length="266" mass="26802">MPDVVLTPALYLAIGAAAGVMAGMLGVGGGVVIVPALAWALLAQGVTPALVMHVAIGTSLATIVVTSLSSIRAHQRRGAILWPVVRRLAPGIVVGTWIGAKIVDLLPAATLRLIFGVFLLSVAAQMVFAGQPAAHRGLPGRPALLGVGALIGAVSGVVGIGGGSLTVPFLGWCNVGIRNAVATSAACGFPIALAGTLGFVVTGLDAAGLPPWSLGYINGPAWLGIGCASMLFAPLGARLAHTLPMPLLRRVFALFLGVVGVRMLWP</sequence>